<dbReference type="STRING" id="1499966.U14_05749"/>
<evidence type="ECO:0000313" key="1">
    <source>
        <dbReference type="EMBL" id="GAK54464.1"/>
    </source>
</evidence>
<organism evidence="1 2">
    <name type="scientific">Candidatus Moduliflexus flocculans</name>
    <dbReference type="NCBI Taxonomy" id="1499966"/>
    <lineage>
        <taxon>Bacteria</taxon>
        <taxon>Candidatus Moduliflexota</taxon>
        <taxon>Candidatus Moduliflexia</taxon>
        <taxon>Candidatus Moduliflexales</taxon>
        <taxon>Candidatus Moduliflexaceae</taxon>
    </lineage>
</organism>
<dbReference type="EMBL" id="DF820461">
    <property type="protein sequence ID" value="GAK54464.1"/>
    <property type="molecule type" value="Genomic_DNA"/>
</dbReference>
<reference evidence="1 2" key="1">
    <citation type="journal article" date="2015" name="PeerJ">
        <title>First genomic representation of candidate bacterial phylum KSB3 points to enhanced environmental sensing as a trigger of wastewater bulking.</title>
        <authorList>
            <person name="Sekiguchi Y."/>
            <person name="Ohashi A."/>
            <person name="Parks D.H."/>
            <person name="Yamauchi T."/>
            <person name="Tyson G.W."/>
            <person name="Hugenholtz P."/>
        </authorList>
    </citation>
    <scope>NUCLEOTIDE SEQUENCE [LARGE SCALE GENOMIC DNA]</scope>
</reference>
<dbReference type="Pfam" id="PF08859">
    <property type="entry name" value="DGC"/>
    <property type="match status" value="1"/>
</dbReference>
<dbReference type="AlphaFoldDB" id="A0A081BST3"/>
<protein>
    <submittedName>
        <fullName evidence="1">DGC domain protein</fullName>
    </submittedName>
</protein>
<accession>A0A081BST3</accession>
<dbReference type="PIRSF" id="PIRSF037181">
    <property type="entry name" value="DGC"/>
    <property type="match status" value="1"/>
</dbReference>
<name>A0A081BST3_9BACT</name>
<dbReference type="Proteomes" id="UP000030700">
    <property type="component" value="Unassembled WGS sequence"/>
</dbReference>
<sequence length="144" mass="15017">MTAQETNVGCCTPQTQTASCECECSSSPALLFPCSGGSDVGALSDQAARQMTAAGIGKMYCLAGIGGRVSGILASTRSAGKILAIDGCPLNCAKATLEQAGITTFKHMNLKEIGMIKGQSPVTEERLTRISNEARSLLQERRDT</sequence>
<keyword evidence="2" id="KW-1185">Reference proteome</keyword>
<proteinExistence type="predicted"/>
<gene>
    <name evidence="1" type="ORF">U14_05749</name>
</gene>
<dbReference type="InterPro" id="IPR014958">
    <property type="entry name" value="DGC"/>
</dbReference>
<dbReference type="HOGENOM" id="CLU_143943_0_0_0"/>
<evidence type="ECO:0000313" key="2">
    <source>
        <dbReference type="Proteomes" id="UP000030700"/>
    </source>
</evidence>